<dbReference type="STRING" id="940295.EYM_07845"/>
<dbReference type="AlphaFoldDB" id="A0A0U2MA88"/>
<organism evidence="1 2">
    <name type="scientific">Ignicoccus islandicus DSM 13165</name>
    <dbReference type="NCBI Taxonomy" id="940295"/>
    <lineage>
        <taxon>Archaea</taxon>
        <taxon>Thermoproteota</taxon>
        <taxon>Thermoprotei</taxon>
        <taxon>Desulfurococcales</taxon>
        <taxon>Desulfurococcaceae</taxon>
        <taxon>Ignicoccus</taxon>
    </lineage>
</organism>
<dbReference type="GeneID" id="30680941"/>
<proteinExistence type="predicted"/>
<keyword evidence="2" id="KW-1185">Reference proteome</keyword>
<evidence type="ECO:0000313" key="2">
    <source>
        <dbReference type="Proteomes" id="UP000060778"/>
    </source>
</evidence>
<dbReference type="RefSeq" id="WP_075050521.1">
    <property type="nucleotide sequence ID" value="NZ_CP006867.1"/>
</dbReference>
<accession>A0A0U2MA88</accession>
<dbReference type="KEGG" id="iis:EYM_07845"/>
<name>A0A0U2MA88_9CREN</name>
<sequence>MVMYWYRCISGIYDPVTRCNLLDTDVSAHFCLICPLRGKECKDPVWFNDMKEDSLKKLFDKLSSVE</sequence>
<evidence type="ECO:0000313" key="1">
    <source>
        <dbReference type="EMBL" id="ALU12077.1"/>
    </source>
</evidence>
<reference evidence="1 2" key="1">
    <citation type="submission" date="2013-11" db="EMBL/GenBank/DDBJ databases">
        <title>Comparative genomics of Ignicoccus.</title>
        <authorList>
            <person name="Podar M."/>
        </authorList>
    </citation>
    <scope>NUCLEOTIDE SEQUENCE [LARGE SCALE GENOMIC DNA]</scope>
    <source>
        <strain evidence="1 2">DSM 13165</strain>
    </source>
</reference>
<protein>
    <submittedName>
        <fullName evidence="1">Uncharacterized protein</fullName>
    </submittedName>
</protein>
<dbReference type="OrthoDB" id="383110at2157"/>
<gene>
    <name evidence="1" type="ORF">EYM_07845</name>
</gene>
<dbReference type="EMBL" id="CP006867">
    <property type="protein sequence ID" value="ALU12077.1"/>
    <property type="molecule type" value="Genomic_DNA"/>
</dbReference>
<dbReference type="Proteomes" id="UP000060778">
    <property type="component" value="Chromosome"/>
</dbReference>